<dbReference type="CDD" id="cd17325">
    <property type="entry name" value="MFS_MdtG_SLC18_like"/>
    <property type="match status" value="1"/>
</dbReference>
<feature type="transmembrane region" description="Helical" evidence="7">
    <location>
        <begin position="190"/>
        <end position="211"/>
    </location>
</feature>
<feature type="transmembrane region" description="Helical" evidence="7">
    <location>
        <begin position="223"/>
        <end position="244"/>
    </location>
</feature>
<evidence type="ECO:0000256" key="4">
    <source>
        <dbReference type="ARBA" id="ARBA00022692"/>
    </source>
</evidence>
<dbReference type="PANTHER" id="PTHR23517:SF13">
    <property type="entry name" value="MAJOR FACILITATOR SUPERFAMILY MFS_1"/>
    <property type="match status" value="1"/>
</dbReference>
<proteinExistence type="predicted"/>
<protein>
    <recommendedName>
        <fullName evidence="8">Major facilitator superfamily (MFS) profile domain-containing protein</fullName>
    </recommendedName>
</protein>
<feature type="transmembrane region" description="Helical" evidence="7">
    <location>
        <begin position="145"/>
        <end position="169"/>
    </location>
</feature>
<feature type="domain" description="Major facilitator superfamily (MFS) profile" evidence="8">
    <location>
        <begin position="1"/>
        <end position="365"/>
    </location>
</feature>
<feature type="transmembrane region" description="Helical" evidence="7">
    <location>
        <begin position="256"/>
        <end position="278"/>
    </location>
</feature>
<evidence type="ECO:0000256" key="2">
    <source>
        <dbReference type="ARBA" id="ARBA00022448"/>
    </source>
</evidence>
<dbReference type="GO" id="GO:0005886">
    <property type="term" value="C:plasma membrane"/>
    <property type="evidence" value="ECO:0007669"/>
    <property type="project" value="UniProtKB-SubCell"/>
</dbReference>
<dbReference type="Proteomes" id="UP000074294">
    <property type="component" value="Unassembled WGS sequence"/>
</dbReference>
<keyword evidence="5 7" id="KW-1133">Transmembrane helix</keyword>
<comment type="subcellular location">
    <subcellularLocation>
        <location evidence="1">Cell membrane</location>
        <topology evidence="1">Multi-pass membrane protein</topology>
    </subcellularLocation>
</comment>
<dbReference type="SUPFAM" id="SSF103473">
    <property type="entry name" value="MFS general substrate transporter"/>
    <property type="match status" value="1"/>
</dbReference>
<feature type="transmembrane region" description="Helical" evidence="7">
    <location>
        <begin position="309"/>
        <end position="327"/>
    </location>
</feature>
<feature type="transmembrane region" description="Helical" evidence="7">
    <location>
        <begin position="36"/>
        <end position="54"/>
    </location>
</feature>
<organism evidence="9 10">
    <name type="scientific">Hadarchaeum yellowstonense</name>
    <dbReference type="NCBI Taxonomy" id="1776334"/>
    <lineage>
        <taxon>Archaea</taxon>
        <taxon>Methanobacteriati</taxon>
        <taxon>Candidatus Hadarchaeota</taxon>
        <taxon>Candidatus Hadarchaeia</taxon>
        <taxon>Candidatus Hadarchaeales</taxon>
        <taxon>Candidatus Hadarchaeaceae</taxon>
        <taxon>Candidatus Hadarchaeum</taxon>
    </lineage>
</organism>
<dbReference type="InterPro" id="IPR020846">
    <property type="entry name" value="MFS_dom"/>
</dbReference>
<reference evidence="9 10" key="1">
    <citation type="journal article" date="2016" name="Nat. Microbiol.">
        <title>Genomic inference of the metabolism of cosmopolitan subsurface Archaea, Hadesarchaea.</title>
        <authorList>
            <person name="Baker B.J."/>
            <person name="Saw J.H."/>
            <person name="Lind A.E."/>
            <person name="Lazar C.S."/>
            <person name="Hinrichs K.-U."/>
            <person name="Teske A.P."/>
            <person name="Ettema T.J."/>
        </authorList>
    </citation>
    <scope>NUCLEOTIDE SEQUENCE [LARGE SCALE GENOMIC DNA]</scope>
</reference>
<evidence type="ECO:0000256" key="6">
    <source>
        <dbReference type="ARBA" id="ARBA00023136"/>
    </source>
</evidence>
<dbReference type="AlphaFoldDB" id="A0A147JZ46"/>
<dbReference type="InterPro" id="IPR011701">
    <property type="entry name" value="MFS"/>
</dbReference>
<dbReference type="InterPro" id="IPR036259">
    <property type="entry name" value="MFS_trans_sf"/>
</dbReference>
<sequence length="365" mass="38045">MLRLMIAVFLMSMAMGGSALVLPLYASSLGASYTEIGMLGVAYVVLSVIFSIPAGRASDRRGRRNFIITGFFATAAVLSLYAVASSVTWLIIFRLLQGLTETVLWINVQGTIGDNSAIDGRGRAMGAYGRSWGLGVGLGPILGGLMYATLGAQISFLLWGLVAFASAAVAMKIPASETRPTLGKTDFSQLYPLCLAGLIYVGTIAIINTIVPVYATTTLGMSAFQAGLLITLFVLVRAVLFTPLGTISDRRGHRPVILAGMLGISLFFLLLCLASDAIVLSALLIPLAISAGAIYPSVMSAISKLGGGLGYLMGIFNLITSIGWGVFPGVGGALADSFGPSASFLMSGVLALLSTAILWKKLPRS</sequence>
<feature type="transmembrane region" description="Helical" evidence="7">
    <location>
        <begin position="284"/>
        <end position="302"/>
    </location>
</feature>
<evidence type="ECO:0000256" key="5">
    <source>
        <dbReference type="ARBA" id="ARBA00022989"/>
    </source>
</evidence>
<accession>A0A147JZ46</accession>
<keyword evidence="2" id="KW-0813">Transport</keyword>
<feature type="transmembrane region" description="Helical" evidence="7">
    <location>
        <begin position="339"/>
        <end position="359"/>
    </location>
</feature>
<comment type="caution">
    <text evidence="9">The sequence shown here is derived from an EMBL/GenBank/DDBJ whole genome shotgun (WGS) entry which is preliminary data.</text>
</comment>
<dbReference type="Pfam" id="PF07690">
    <property type="entry name" value="MFS_1"/>
    <property type="match status" value="2"/>
</dbReference>
<evidence type="ECO:0000313" key="9">
    <source>
        <dbReference type="EMBL" id="KUO41771.1"/>
    </source>
</evidence>
<evidence type="ECO:0000259" key="8">
    <source>
        <dbReference type="PROSITE" id="PS50850"/>
    </source>
</evidence>
<dbReference type="PANTHER" id="PTHR23517">
    <property type="entry name" value="RESISTANCE PROTEIN MDTM, PUTATIVE-RELATED-RELATED"/>
    <property type="match status" value="1"/>
</dbReference>
<evidence type="ECO:0000256" key="3">
    <source>
        <dbReference type="ARBA" id="ARBA00022475"/>
    </source>
</evidence>
<dbReference type="Gene3D" id="1.20.1250.20">
    <property type="entry name" value="MFS general substrate transporter like domains"/>
    <property type="match status" value="2"/>
</dbReference>
<name>A0A147JZ46_HADYE</name>
<gene>
    <name evidence="9" type="ORF">APZ16_00405</name>
</gene>
<feature type="transmembrane region" description="Helical" evidence="7">
    <location>
        <begin position="66"/>
        <end position="92"/>
    </location>
</feature>
<dbReference type="GO" id="GO:0022857">
    <property type="term" value="F:transmembrane transporter activity"/>
    <property type="evidence" value="ECO:0007669"/>
    <property type="project" value="InterPro"/>
</dbReference>
<evidence type="ECO:0000256" key="1">
    <source>
        <dbReference type="ARBA" id="ARBA00004651"/>
    </source>
</evidence>
<dbReference type="PROSITE" id="PS50850">
    <property type="entry name" value="MFS"/>
    <property type="match status" value="1"/>
</dbReference>
<evidence type="ECO:0000256" key="7">
    <source>
        <dbReference type="SAM" id="Phobius"/>
    </source>
</evidence>
<dbReference type="InterPro" id="IPR050171">
    <property type="entry name" value="MFS_Transporters"/>
</dbReference>
<keyword evidence="4 7" id="KW-0812">Transmembrane</keyword>
<evidence type="ECO:0000313" key="10">
    <source>
        <dbReference type="Proteomes" id="UP000074294"/>
    </source>
</evidence>
<keyword evidence="3" id="KW-1003">Cell membrane</keyword>
<keyword evidence="6 7" id="KW-0472">Membrane</keyword>
<dbReference type="STRING" id="1776334.APZ16_00405"/>
<dbReference type="EMBL" id="LQMQ01000014">
    <property type="protein sequence ID" value="KUO41771.1"/>
    <property type="molecule type" value="Genomic_DNA"/>
</dbReference>